<evidence type="ECO:0000256" key="4">
    <source>
        <dbReference type="ARBA" id="ARBA00022692"/>
    </source>
</evidence>
<evidence type="ECO:0000256" key="1">
    <source>
        <dbReference type="ARBA" id="ARBA00004651"/>
    </source>
</evidence>
<sequence>MYFSDRGALGAERRIHSWLTRERVLLYSCVMLVLNVIVLAAWGWSSSGFMAPDVTRPGVDFSVFWTASHMMLNGLPAAVYDYPTFARAESALFGAYVSRGFLPWLYPPTLLLLVTPLALLPYTICYLLFVCVGAWLFATGTLGVSGFAAHFRRPQIAWLVVLAYPGVYVAAVIGQNALLTAALMAFAVRWTEKKPVLAGICIGLLAIKPQLAVLLPVVLIAARAWKTIWMAAISVATFAALSVLVCGTQSLHAFAASTSFAREFVLESRMQYWFASPTPFAALRLADVSVAMAYIAQGGVALIAAVAACYVWKRTDDLRMRASALAVATLLANPYLWFYELTWLGVAVACIAVCGLEKGWRRGEQAILVVAWLLPLYEYLNRLTQLPQIGPVVLLLVLLAIVRRVRLDTQEAA</sequence>
<comment type="caution">
    <text evidence="9">The sequence shown here is derived from an EMBL/GenBank/DDBJ whole genome shotgun (WGS) entry which is preliminary data.</text>
</comment>
<evidence type="ECO:0000256" key="5">
    <source>
        <dbReference type="ARBA" id="ARBA00022989"/>
    </source>
</evidence>
<keyword evidence="4 8" id="KW-0812">Transmembrane</keyword>
<feature type="transmembrane region" description="Helical" evidence="8">
    <location>
        <begin position="101"/>
        <end position="120"/>
    </location>
</feature>
<keyword evidence="2" id="KW-1003">Cell membrane</keyword>
<feature type="transmembrane region" description="Helical" evidence="8">
    <location>
        <begin position="196"/>
        <end position="221"/>
    </location>
</feature>
<evidence type="ECO:0000256" key="3">
    <source>
        <dbReference type="ARBA" id="ARBA00022679"/>
    </source>
</evidence>
<gene>
    <name evidence="9" type="ORF">FVF58_06130</name>
</gene>
<organism evidence="9 10">
    <name type="scientific">Paraburkholderia panacisoli</name>
    <dbReference type="NCBI Taxonomy" id="2603818"/>
    <lineage>
        <taxon>Bacteria</taxon>
        <taxon>Pseudomonadati</taxon>
        <taxon>Pseudomonadota</taxon>
        <taxon>Betaproteobacteria</taxon>
        <taxon>Burkholderiales</taxon>
        <taxon>Burkholderiaceae</taxon>
        <taxon>Paraburkholderia</taxon>
    </lineage>
</organism>
<dbReference type="RefSeq" id="WP_149668995.1">
    <property type="nucleotide sequence ID" value="NZ_VTUZ01000003.1"/>
</dbReference>
<comment type="subcellular location">
    <subcellularLocation>
        <location evidence="1">Cell membrane</location>
        <topology evidence="1">Multi-pass membrane protein</topology>
    </subcellularLocation>
</comment>
<reference evidence="9 10" key="1">
    <citation type="submission" date="2019-08" db="EMBL/GenBank/DDBJ databases">
        <title>Paraburkholderia sp. DCY113.</title>
        <authorList>
            <person name="Kang J."/>
        </authorList>
    </citation>
    <scope>NUCLEOTIDE SEQUENCE [LARGE SCALE GENOMIC DNA]</scope>
    <source>
        <strain evidence="9 10">DCY113</strain>
    </source>
</reference>
<evidence type="ECO:0000313" key="9">
    <source>
        <dbReference type="EMBL" id="KAA1014428.1"/>
    </source>
</evidence>
<evidence type="ECO:0000256" key="2">
    <source>
        <dbReference type="ARBA" id="ARBA00022475"/>
    </source>
</evidence>
<feature type="transmembrane region" description="Helical" evidence="8">
    <location>
        <begin position="62"/>
        <end position="80"/>
    </location>
</feature>
<dbReference type="GO" id="GO:0016758">
    <property type="term" value="F:hexosyltransferase activity"/>
    <property type="evidence" value="ECO:0007669"/>
    <property type="project" value="InterPro"/>
</dbReference>
<feature type="transmembrane region" description="Helical" evidence="8">
    <location>
        <begin position="386"/>
        <end position="402"/>
    </location>
</feature>
<keyword evidence="5 8" id="KW-1133">Transmembrane helix</keyword>
<feature type="transmembrane region" description="Helical" evidence="8">
    <location>
        <begin position="293"/>
        <end position="313"/>
    </location>
</feature>
<dbReference type="InterPro" id="IPR018584">
    <property type="entry name" value="GT87"/>
</dbReference>
<keyword evidence="6 8" id="KW-0472">Membrane</keyword>
<proteinExistence type="inferred from homology"/>
<dbReference type="EMBL" id="VTUZ01000003">
    <property type="protein sequence ID" value="KAA1014428.1"/>
    <property type="molecule type" value="Genomic_DNA"/>
</dbReference>
<keyword evidence="3" id="KW-0808">Transferase</keyword>
<dbReference type="AlphaFoldDB" id="A0A5B0HH24"/>
<name>A0A5B0HH24_9BURK</name>
<dbReference type="Proteomes" id="UP000325273">
    <property type="component" value="Unassembled WGS sequence"/>
</dbReference>
<feature type="transmembrane region" description="Helical" evidence="8">
    <location>
        <begin position="228"/>
        <end position="250"/>
    </location>
</feature>
<feature type="transmembrane region" description="Helical" evidence="8">
    <location>
        <begin position="156"/>
        <end position="184"/>
    </location>
</feature>
<evidence type="ECO:0000313" key="10">
    <source>
        <dbReference type="Proteomes" id="UP000325273"/>
    </source>
</evidence>
<comment type="similarity">
    <text evidence="7">Belongs to the glycosyltransferase 87 family.</text>
</comment>
<evidence type="ECO:0000256" key="7">
    <source>
        <dbReference type="ARBA" id="ARBA00024033"/>
    </source>
</evidence>
<dbReference type="GO" id="GO:0005886">
    <property type="term" value="C:plasma membrane"/>
    <property type="evidence" value="ECO:0007669"/>
    <property type="project" value="UniProtKB-SubCell"/>
</dbReference>
<dbReference type="Pfam" id="PF09594">
    <property type="entry name" value="GT87"/>
    <property type="match status" value="1"/>
</dbReference>
<evidence type="ECO:0000256" key="6">
    <source>
        <dbReference type="ARBA" id="ARBA00023136"/>
    </source>
</evidence>
<protein>
    <submittedName>
        <fullName evidence="9">DUF2029 domain-containing protein</fullName>
    </submittedName>
</protein>
<feature type="transmembrane region" description="Helical" evidence="8">
    <location>
        <begin position="24"/>
        <end position="42"/>
    </location>
</feature>
<accession>A0A5B0HH24</accession>
<evidence type="ECO:0000256" key="8">
    <source>
        <dbReference type="SAM" id="Phobius"/>
    </source>
</evidence>
<feature type="transmembrane region" description="Helical" evidence="8">
    <location>
        <begin position="126"/>
        <end position="149"/>
    </location>
</feature>
<keyword evidence="10" id="KW-1185">Reference proteome</keyword>